<dbReference type="InterPro" id="IPR019808">
    <property type="entry name" value="Histidine_triad_CS"/>
</dbReference>
<evidence type="ECO:0000313" key="5">
    <source>
        <dbReference type="EMBL" id="ABK45649.1"/>
    </source>
</evidence>
<protein>
    <submittedName>
        <fullName evidence="5">Histidine triad (HIT) protein</fullName>
    </submittedName>
</protein>
<dbReference type="eggNOG" id="COG0537">
    <property type="taxonomic scope" value="Bacteria"/>
</dbReference>
<evidence type="ECO:0000256" key="2">
    <source>
        <dbReference type="PIRSR" id="PIRSR601310-3"/>
    </source>
</evidence>
<evidence type="ECO:0000259" key="4">
    <source>
        <dbReference type="PROSITE" id="PS51084"/>
    </source>
</evidence>
<dbReference type="RefSeq" id="WP_011714712.1">
    <property type="nucleotide sequence ID" value="NC_008576.1"/>
</dbReference>
<dbReference type="Pfam" id="PF01230">
    <property type="entry name" value="HIT"/>
    <property type="match status" value="1"/>
</dbReference>
<dbReference type="InterPro" id="IPR036265">
    <property type="entry name" value="HIT-like_sf"/>
</dbReference>
<feature type="active site" description="Tele-AMP-histidine intermediate" evidence="1">
    <location>
        <position position="101"/>
    </location>
</feature>
<reference evidence="5 6" key="2">
    <citation type="journal article" date="2012" name="Int. J. Syst. Evol. Microbiol.">
        <title>Magnetococcus marinus gen. nov., sp. nov., a marine, magnetotactic bacterium that represents a novel lineage (Magnetococcaceae fam. nov.; Magnetococcales ord. nov.) at the base of the Alphaproteobacteria.</title>
        <authorList>
            <person name="Bazylinski D.A."/>
            <person name="Williams T.J."/>
            <person name="Lefevre C.T."/>
            <person name="Berg R.J."/>
            <person name="Zhang C.L."/>
            <person name="Bowser S.S."/>
            <person name="Dean A.J."/>
            <person name="Beveridge T.J."/>
        </authorList>
    </citation>
    <scope>NUCLEOTIDE SEQUENCE [LARGE SCALE GENOMIC DNA]</scope>
    <source>
        <strain evidence="6">ATCC BAA-1437 / JCM 17883 / MC-1</strain>
    </source>
</reference>
<dbReference type="HOGENOM" id="CLU_056776_8_1_5"/>
<reference evidence="6" key="1">
    <citation type="journal article" date="2009" name="Appl. Environ. Microbiol.">
        <title>Complete genome sequence of the chemolithoautotrophic marine magnetotactic coccus strain MC-1.</title>
        <authorList>
            <person name="Schubbe S."/>
            <person name="Williams T.J."/>
            <person name="Xie G."/>
            <person name="Kiss H.E."/>
            <person name="Brettin T.S."/>
            <person name="Martinez D."/>
            <person name="Ross C.A."/>
            <person name="Schuler D."/>
            <person name="Cox B.L."/>
            <person name="Nealson K.H."/>
            <person name="Bazylinski D.A."/>
        </authorList>
    </citation>
    <scope>NUCLEOTIDE SEQUENCE [LARGE SCALE GENOMIC DNA]</scope>
    <source>
        <strain evidence="6">ATCC BAA-1437 / JCM 17883 / MC-1</strain>
    </source>
</reference>
<dbReference type="InterPro" id="IPR001310">
    <property type="entry name" value="Histidine_triad_HIT"/>
</dbReference>
<feature type="short sequence motif" description="Histidine triad motif" evidence="2 3">
    <location>
        <begin position="99"/>
        <end position="103"/>
    </location>
</feature>
<dbReference type="AlphaFoldDB" id="A0LCF6"/>
<name>A0LCF6_MAGMM</name>
<dbReference type="Proteomes" id="UP000002586">
    <property type="component" value="Chromosome"/>
</dbReference>
<evidence type="ECO:0000256" key="3">
    <source>
        <dbReference type="PROSITE-ProRule" id="PRU00464"/>
    </source>
</evidence>
<dbReference type="Gene3D" id="3.30.428.10">
    <property type="entry name" value="HIT-like"/>
    <property type="match status" value="1"/>
</dbReference>
<dbReference type="GO" id="GO:0003824">
    <property type="term" value="F:catalytic activity"/>
    <property type="evidence" value="ECO:0007669"/>
    <property type="project" value="InterPro"/>
</dbReference>
<dbReference type="PROSITE" id="PS00892">
    <property type="entry name" value="HIT_1"/>
    <property type="match status" value="1"/>
</dbReference>
<evidence type="ECO:0000256" key="1">
    <source>
        <dbReference type="PIRSR" id="PIRSR601310-1"/>
    </source>
</evidence>
<dbReference type="CDD" id="cd01276">
    <property type="entry name" value="PKCI_related"/>
    <property type="match status" value="1"/>
</dbReference>
<dbReference type="PRINTS" id="PR00332">
    <property type="entry name" value="HISTRIAD"/>
</dbReference>
<dbReference type="EMBL" id="CP000471">
    <property type="protein sequence ID" value="ABK45649.1"/>
    <property type="molecule type" value="Genomic_DNA"/>
</dbReference>
<dbReference type="SUPFAM" id="SSF54197">
    <property type="entry name" value="HIT-like"/>
    <property type="match status" value="1"/>
</dbReference>
<keyword evidence="6" id="KW-1185">Reference proteome</keyword>
<dbReference type="PANTHER" id="PTHR23089">
    <property type="entry name" value="HISTIDINE TRIAD HIT PROTEIN"/>
    <property type="match status" value="1"/>
</dbReference>
<dbReference type="OrthoDB" id="9784774at2"/>
<organism evidence="5 6">
    <name type="scientific">Magnetococcus marinus (strain ATCC BAA-1437 / JCM 17883 / MC-1)</name>
    <dbReference type="NCBI Taxonomy" id="156889"/>
    <lineage>
        <taxon>Bacteria</taxon>
        <taxon>Pseudomonadati</taxon>
        <taxon>Pseudomonadota</taxon>
        <taxon>Magnetococcia</taxon>
        <taxon>Magnetococcales</taxon>
        <taxon>Magnetococcaceae</taxon>
        <taxon>Magnetococcus</taxon>
    </lineage>
</organism>
<dbReference type="STRING" id="156889.Mmc1_3159"/>
<evidence type="ECO:0000313" key="6">
    <source>
        <dbReference type="Proteomes" id="UP000002586"/>
    </source>
</evidence>
<feature type="domain" description="HIT" evidence="4">
    <location>
        <begin position="6"/>
        <end position="115"/>
    </location>
</feature>
<accession>A0LCF6</accession>
<dbReference type="KEGG" id="mgm:Mmc1_3159"/>
<dbReference type="PROSITE" id="PS51084">
    <property type="entry name" value="HIT_2"/>
    <property type="match status" value="1"/>
</dbReference>
<dbReference type="InterPro" id="IPR011146">
    <property type="entry name" value="HIT-like"/>
</dbReference>
<gene>
    <name evidence="5" type="ordered locus">Mmc1_3159</name>
</gene>
<proteinExistence type="predicted"/>
<sequence>MSNDCLFCKIVAGTIPCNKVYEDELVLAFRDIHPQAPEHVLVIPKQHIATLDDVQVQARAVMGHLMERTAHVARLIGVAEKGYRTLINTRGDGGQEVYHIHVHILGGKAIGPMVCNK</sequence>